<dbReference type="OrthoDB" id="3174546at2"/>
<dbReference type="HOGENOM" id="CLU_049301_2_3_11"/>
<dbReference type="RefSeq" id="WP_025349752.1">
    <property type="nucleotide sequence ID" value="NZ_CP006850.1"/>
</dbReference>
<dbReference type="PRINTS" id="PR01438">
    <property type="entry name" value="UNVRSLSTRESS"/>
</dbReference>
<dbReference type="KEGG" id="nno:NONO_c35280"/>
<evidence type="ECO:0000313" key="4">
    <source>
        <dbReference type="Proteomes" id="UP000019150"/>
    </source>
</evidence>
<evidence type="ECO:0000256" key="1">
    <source>
        <dbReference type="ARBA" id="ARBA00008791"/>
    </source>
</evidence>
<proteinExistence type="inferred from homology"/>
<dbReference type="PANTHER" id="PTHR31964">
    <property type="entry name" value="ADENINE NUCLEOTIDE ALPHA HYDROLASES-LIKE SUPERFAMILY PROTEIN"/>
    <property type="match status" value="1"/>
</dbReference>
<reference evidence="3 4" key="1">
    <citation type="journal article" date="2014" name="Appl. Environ. Microbiol.">
        <title>Insights into the Microbial Degradation of Rubber and Gutta-Percha by Analysis of the Complete Genome of Nocardia nova SH22a.</title>
        <authorList>
            <person name="Luo Q."/>
            <person name="Hiessl S."/>
            <person name="Poehlein A."/>
            <person name="Daniel R."/>
            <person name="Steinbuchel A."/>
        </authorList>
    </citation>
    <scope>NUCLEOTIDE SEQUENCE [LARGE SCALE GENOMIC DNA]</scope>
    <source>
        <strain evidence="3">SH22a</strain>
    </source>
</reference>
<dbReference type="eggNOG" id="COG0589">
    <property type="taxonomic scope" value="Bacteria"/>
</dbReference>
<accession>W5TG37</accession>
<dbReference type="PATRIC" id="fig|1415166.3.peg.3616"/>
<keyword evidence="4" id="KW-1185">Reference proteome</keyword>
<dbReference type="AlphaFoldDB" id="W5TG37"/>
<dbReference type="EMBL" id="CP006850">
    <property type="protein sequence ID" value="AHH18315.1"/>
    <property type="molecule type" value="Genomic_DNA"/>
</dbReference>
<organism evidence="3 4">
    <name type="scientific">Nocardia nova SH22a</name>
    <dbReference type="NCBI Taxonomy" id="1415166"/>
    <lineage>
        <taxon>Bacteria</taxon>
        <taxon>Bacillati</taxon>
        <taxon>Actinomycetota</taxon>
        <taxon>Actinomycetes</taxon>
        <taxon>Mycobacteriales</taxon>
        <taxon>Nocardiaceae</taxon>
        <taxon>Nocardia</taxon>
    </lineage>
</organism>
<evidence type="ECO:0000313" key="3">
    <source>
        <dbReference type="EMBL" id="AHH18315.1"/>
    </source>
</evidence>
<sequence>MTDETSPDEGVRPIVVATDGSAVSCHAVAWAAVDAAAHGCPLHVLASVAFQGAYGPVPYVTAEAVAQMQDDGDRVVDEAVRIAEQATAPGAVEISREVSFDPIIPCLIARSRNARTVVVGSRGRGTLRRALLGSVSSAIIHHAHCPVAVVRATSNTDPVGARMPVLVGADGSADSARALAIAFEEAELRGVGLIAVRCWSDSEEDELLTSAWDRVRDKEQALLEEELAGYRERHPGVTVRSAVFRAEPARTLLAESDHAQLVVVGSRGRGGFTGMLLGSTSAAMAQSVDCPIIIARGPASDGHRAEP</sequence>
<name>W5TG37_9NOCA</name>
<comment type="similarity">
    <text evidence="1">Belongs to the universal stress protein A family.</text>
</comment>
<feature type="domain" description="UspA" evidence="2">
    <location>
        <begin position="12"/>
        <end position="151"/>
    </location>
</feature>
<evidence type="ECO:0000259" key="2">
    <source>
        <dbReference type="Pfam" id="PF00582"/>
    </source>
</evidence>
<dbReference type="InterPro" id="IPR006015">
    <property type="entry name" value="Universal_stress_UspA"/>
</dbReference>
<dbReference type="InterPro" id="IPR006016">
    <property type="entry name" value="UspA"/>
</dbReference>
<dbReference type="PANTHER" id="PTHR31964:SF113">
    <property type="entry name" value="USPA DOMAIN-CONTAINING PROTEIN"/>
    <property type="match status" value="1"/>
</dbReference>
<dbReference type="Gene3D" id="3.40.50.620">
    <property type="entry name" value="HUPs"/>
    <property type="match status" value="2"/>
</dbReference>
<dbReference type="InterPro" id="IPR014729">
    <property type="entry name" value="Rossmann-like_a/b/a_fold"/>
</dbReference>
<dbReference type="SUPFAM" id="SSF52402">
    <property type="entry name" value="Adenine nucleotide alpha hydrolases-like"/>
    <property type="match status" value="2"/>
</dbReference>
<dbReference type="STRING" id="1415166.NONO_c35280"/>
<gene>
    <name evidence="3" type="ORF">NONO_c35280</name>
</gene>
<protein>
    <submittedName>
        <fullName evidence="3">Putative universal stress protein</fullName>
    </submittedName>
</protein>
<dbReference type="Pfam" id="PF00582">
    <property type="entry name" value="Usp"/>
    <property type="match status" value="2"/>
</dbReference>
<feature type="domain" description="UspA" evidence="2">
    <location>
        <begin position="164"/>
        <end position="296"/>
    </location>
</feature>
<dbReference type="Proteomes" id="UP000019150">
    <property type="component" value="Chromosome"/>
</dbReference>